<keyword evidence="4" id="KW-1003">Cell membrane</keyword>
<dbReference type="InterPro" id="IPR006260">
    <property type="entry name" value="TonB/TolA_C"/>
</dbReference>
<evidence type="ECO:0000256" key="7">
    <source>
        <dbReference type="ARBA" id="ARBA00022927"/>
    </source>
</evidence>
<dbReference type="GO" id="GO:0055085">
    <property type="term" value="P:transmembrane transport"/>
    <property type="evidence" value="ECO:0007669"/>
    <property type="project" value="InterPro"/>
</dbReference>
<keyword evidence="9" id="KW-0472">Membrane</keyword>
<comment type="subcellular location">
    <subcellularLocation>
        <location evidence="1">Cell inner membrane</location>
        <topology evidence="1">Single-pass membrane protein</topology>
        <orientation evidence="1">Periplasmic side</orientation>
    </subcellularLocation>
</comment>
<evidence type="ECO:0000256" key="6">
    <source>
        <dbReference type="ARBA" id="ARBA00022692"/>
    </source>
</evidence>
<feature type="signal peptide" evidence="10">
    <location>
        <begin position="1"/>
        <end position="35"/>
    </location>
</feature>
<dbReference type="AlphaFoldDB" id="A0A4Q2UI15"/>
<name>A0A4Q2UI15_9BACT</name>
<dbReference type="SUPFAM" id="SSF74653">
    <property type="entry name" value="TolA/TonB C-terminal domain"/>
    <property type="match status" value="1"/>
</dbReference>
<dbReference type="PRINTS" id="PR01374">
    <property type="entry name" value="TONBPROTEIN"/>
</dbReference>
<keyword evidence="7" id="KW-0653">Protein transport</keyword>
<evidence type="ECO:0000256" key="9">
    <source>
        <dbReference type="ARBA" id="ARBA00023136"/>
    </source>
</evidence>
<evidence type="ECO:0000256" key="8">
    <source>
        <dbReference type="ARBA" id="ARBA00022989"/>
    </source>
</evidence>
<dbReference type="InterPro" id="IPR037682">
    <property type="entry name" value="TonB_C"/>
</dbReference>
<evidence type="ECO:0000256" key="1">
    <source>
        <dbReference type="ARBA" id="ARBA00004383"/>
    </source>
</evidence>
<accession>A0A4Q2UI15</accession>
<dbReference type="GO" id="GO:0031992">
    <property type="term" value="F:energy transducer activity"/>
    <property type="evidence" value="ECO:0007669"/>
    <property type="project" value="InterPro"/>
</dbReference>
<comment type="similarity">
    <text evidence="2">Belongs to the TonB family.</text>
</comment>
<dbReference type="PROSITE" id="PS52015">
    <property type="entry name" value="TONB_CTD"/>
    <property type="match status" value="1"/>
</dbReference>
<evidence type="ECO:0000313" key="13">
    <source>
        <dbReference type="Proteomes" id="UP000290407"/>
    </source>
</evidence>
<protein>
    <submittedName>
        <fullName evidence="12">Energy transducer TonB</fullName>
    </submittedName>
</protein>
<comment type="caution">
    <text evidence="12">The sequence shown here is derived from an EMBL/GenBank/DDBJ whole genome shotgun (WGS) entry which is preliminary data.</text>
</comment>
<dbReference type="GO" id="GO:0030288">
    <property type="term" value="C:outer membrane-bounded periplasmic space"/>
    <property type="evidence" value="ECO:0007669"/>
    <property type="project" value="InterPro"/>
</dbReference>
<keyword evidence="13" id="KW-1185">Reference proteome</keyword>
<feature type="chain" id="PRO_5020719358" evidence="10">
    <location>
        <begin position="36"/>
        <end position="170"/>
    </location>
</feature>
<evidence type="ECO:0000256" key="5">
    <source>
        <dbReference type="ARBA" id="ARBA00022519"/>
    </source>
</evidence>
<sequence>MNRMSRVFPLNNYFAMKTISLLAGCLSLFSSVATAQLLDPVLSAAADNVTAVMSPMPEAVPYSQSTDEFVPVTNEPFFPGGHQALEAYFQNPAFYPHQAQQAGIEGTVHVRFRVTSTGHLTDLKVVKSRGSLLDSAALEAVALMPRWYPAHRSGIAVSSVYVLPVTFRAQ</sequence>
<dbReference type="Gene3D" id="3.30.1150.10">
    <property type="match status" value="1"/>
</dbReference>
<dbReference type="InterPro" id="IPR003538">
    <property type="entry name" value="TonB"/>
</dbReference>
<dbReference type="GO" id="GO:0015031">
    <property type="term" value="P:protein transport"/>
    <property type="evidence" value="ECO:0007669"/>
    <property type="project" value="UniProtKB-KW"/>
</dbReference>
<organism evidence="12 13">
    <name type="scientific">Spirosoma sordidisoli</name>
    <dbReference type="NCBI Taxonomy" id="2502893"/>
    <lineage>
        <taxon>Bacteria</taxon>
        <taxon>Pseudomonadati</taxon>
        <taxon>Bacteroidota</taxon>
        <taxon>Cytophagia</taxon>
        <taxon>Cytophagales</taxon>
        <taxon>Cytophagaceae</taxon>
        <taxon>Spirosoma</taxon>
    </lineage>
</organism>
<keyword evidence="10" id="KW-0732">Signal</keyword>
<evidence type="ECO:0000256" key="2">
    <source>
        <dbReference type="ARBA" id="ARBA00006555"/>
    </source>
</evidence>
<keyword evidence="5" id="KW-0997">Cell inner membrane</keyword>
<dbReference type="NCBIfam" id="TIGR01352">
    <property type="entry name" value="tonB_Cterm"/>
    <property type="match status" value="1"/>
</dbReference>
<keyword evidence="6" id="KW-0812">Transmembrane</keyword>
<dbReference type="PANTHER" id="PTHR33446:SF2">
    <property type="entry name" value="PROTEIN TONB"/>
    <property type="match status" value="1"/>
</dbReference>
<dbReference type="InterPro" id="IPR051045">
    <property type="entry name" value="TonB-dependent_transducer"/>
</dbReference>
<keyword evidence="3" id="KW-0813">Transport</keyword>
<reference evidence="12 13" key="1">
    <citation type="submission" date="2019-01" db="EMBL/GenBank/DDBJ databases">
        <title>Spirosoma flava sp. nov., a propanil-degrading bacterium isolated from herbicide-contaminated soil.</title>
        <authorList>
            <person name="Zhang L."/>
            <person name="Jiang J.-D."/>
        </authorList>
    </citation>
    <scope>NUCLEOTIDE SEQUENCE [LARGE SCALE GENOMIC DNA]</scope>
    <source>
        <strain evidence="12 13">TY50</strain>
    </source>
</reference>
<dbReference type="Proteomes" id="UP000290407">
    <property type="component" value="Unassembled WGS sequence"/>
</dbReference>
<evidence type="ECO:0000256" key="3">
    <source>
        <dbReference type="ARBA" id="ARBA00022448"/>
    </source>
</evidence>
<evidence type="ECO:0000313" key="12">
    <source>
        <dbReference type="EMBL" id="RYC68182.1"/>
    </source>
</evidence>
<dbReference type="Pfam" id="PF03544">
    <property type="entry name" value="TonB_C"/>
    <property type="match status" value="1"/>
</dbReference>
<dbReference type="PANTHER" id="PTHR33446">
    <property type="entry name" value="PROTEIN TONB-RELATED"/>
    <property type="match status" value="1"/>
</dbReference>
<proteinExistence type="inferred from homology"/>
<evidence type="ECO:0000256" key="10">
    <source>
        <dbReference type="SAM" id="SignalP"/>
    </source>
</evidence>
<dbReference type="GO" id="GO:0098797">
    <property type="term" value="C:plasma membrane protein complex"/>
    <property type="evidence" value="ECO:0007669"/>
    <property type="project" value="TreeGrafter"/>
</dbReference>
<dbReference type="EMBL" id="SBLB01000006">
    <property type="protein sequence ID" value="RYC68182.1"/>
    <property type="molecule type" value="Genomic_DNA"/>
</dbReference>
<evidence type="ECO:0000259" key="11">
    <source>
        <dbReference type="PROSITE" id="PS52015"/>
    </source>
</evidence>
<evidence type="ECO:0000256" key="4">
    <source>
        <dbReference type="ARBA" id="ARBA00022475"/>
    </source>
</evidence>
<dbReference type="GO" id="GO:0015891">
    <property type="term" value="P:siderophore transport"/>
    <property type="evidence" value="ECO:0007669"/>
    <property type="project" value="InterPro"/>
</dbReference>
<keyword evidence="8" id="KW-1133">Transmembrane helix</keyword>
<feature type="domain" description="TonB C-terminal" evidence="11">
    <location>
        <begin position="80"/>
        <end position="170"/>
    </location>
</feature>
<gene>
    <name evidence="12" type="ORF">EQG79_22295</name>
</gene>